<dbReference type="Proteomes" id="UP000552587">
    <property type="component" value="Unassembled WGS sequence"/>
</dbReference>
<feature type="compositionally biased region" description="Basic and acidic residues" evidence="1">
    <location>
        <begin position="136"/>
        <end position="200"/>
    </location>
</feature>
<dbReference type="SUPFAM" id="SSF74653">
    <property type="entry name" value="TolA/TonB C-terminal domain"/>
    <property type="match status" value="1"/>
</dbReference>
<gene>
    <name evidence="3" type="primary">tolA</name>
    <name evidence="3" type="ORF">H4F99_08565</name>
</gene>
<feature type="compositionally biased region" description="Low complexity" evidence="1">
    <location>
        <begin position="201"/>
        <end position="218"/>
    </location>
</feature>
<evidence type="ECO:0000256" key="1">
    <source>
        <dbReference type="SAM" id="MobiDB-lite"/>
    </source>
</evidence>
<dbReference type="Gene3D" id="3.30.1150.10">
    <property type="match status" value="1"/>
</dbReference>
<reference evidence="3 4" key="1">
    <citation type="submission" date="2020-07" db="EMBL/GenBank/DDBJ databases">
        <authorList>
            <person name="Xu S."/>
            <person name="Li A."/>
        </authorList>
    </citation>
    <scope>NUCLEOTIDE SEQUENCE [LARGE SCALE GENOMIC DNA]</scope>
    <source>
        <strain evidence="3 4">SG-8</strain>
    </source>
</reference>
<comment type="caution">
    <text evidence="3">The sequence shown here is derived from an EMBL/GenBank/DDBJ whole genome shotgun (WGS) entry which is preliminary data.</text>
</comment>
<feature type="region of interest" description="Disordered" evidence="1">
    <location>
        <begin position="136"/>
        <end position="224"/>
    </location>
</feature>
<keyword evidence="2" id="KW-0812">Transmembrane</keyword>
<organism evidence="3 4">
    <name type="scientific">Marilutibacter penaei</name>
    <dbReference type="NCBI Taxonomy" id="2759900"/>
    <lineage>
        <taxon>Bacteria</taxon>
        <taxon>Pseudomonadati</taxon>
        <taxon>Pseudomonadota</taxon>
        <taxon>Gammaproteobacteria</taxon>
        <taxon>Lysobacterales</taxon>
        <taxon>Lysobacteraceae</taxon>
        <taxon>Marilutibacter</taxon>
    </lineage>
</organism>
<dbReference type="AlphaFoldDB" id="A0A7W3U417"/>
<keyword evidence="4" id="KW-1185">Reference proteome</keyword>
<proteinExistence type="predicted"/>
<dbReference type="NCBIfam" id="TIGR02794">
    <property type="entry name" value="tolA_full"/>
    <property type="match status" value="1"/>
</dbReference>
<feature type="transmembrane region" description="Helical" evidence="2">
    <location>
        <begin position="12"/>
        <end position="32"/>
    </location>
</feature>
<evidence type="ECO:0000313" key="3">
    <source>
        <dbReference type="EMBL" id="MBB1088538.1"/>
    </source>
</evidence>
<protein>
    <submittedName>
        <fullName evidence="3">Cell envelope integrity protein TolA</fullName>
    </submittedName>
</protein>
<keyword evidence="2" id="KW-1133">Transmembrane helix</keyword>
<accession>A0A7W3U417</accession>
<dbReference type="GO" id="GO:0019534">
    <property type="term" value="F:toxin transmembrane transporter activity"/>
    <property type="evidence" value="ECO:0007669"/>
    <property type="project" value="InterPro"/>
</dbReference>
<dbReference type="InterPro" id="IPR014161">
    <property type="entry name" value="Tol-Pal_TolA"/>
</dbReference>
<dbReference type="GO" id="GO:0043213">
    <property type="term" value="P:bacteriocin transport"/>
    <property type="evidence" value="ECO:0007669"/>
    <property type="project" value="InterPro"/>
</dbReference>
<dbReference type="GO" id="GO:0016020">
    <property type="term" value="C:membrane"/>
    <property type="evidence" value="ECO:0007669"/>
    <property type="project" value="InterPro"/>
</dbReference>
<evidence type="ECO:0000256" key="2">
    <source>
        <dbReference type="SAM" id="Phobius"/>
    </source>
</evidence>
<evidence type="ECO:0000313" key="4">
    <source>
        <dbReference type="Proteomes" id="UP000552587"/>
    </source>
</evidence>
<feature type="compositionally biased region" description="Pro residues" evidence="1">
    <location>
        <begin position="70"/>
        <end position="106"/>
    </location>
</feature>
<keyword evidence="2" id="KW-0472">Membrane</keyword>
<dbReference type="RefSeq" id="WP_182669314.1">
    <property type="nucleotide sequence ID" value="NZ_JACHTE010000005.1"/>
</dbReference>
<feature type="region of interest" description="Disordered" evidence="1">
    <location>
        <begin position="59"/>
        <end position="112"/>
    </location>
</feature>
<name>A0A7W3U417_9GAMM</name>
<dbReference type="EMBL" id="JACHTE010000005">
    <property type="protein sequence ID" value="MBB1088538.1"/>
    <property type="molecule type" value="Genomic_DNA"/>
</dbReference>
<sequence length="318" mass="34760">MRETRSDTTIAVVLAVGLHVVLMVLLLVGAWWTRTPQVQAAGEPIAADVVDANALTSSVQRALAERPEPVEAPPEPPEPVEQPTTPPPQPLPEPVPQDAPNPPQPTPQDFVIEPDDVNQDAVTDREAALAAEENARIQEAKRRQDQIDLTERQREQEAQRQRRLAEQQAEADRQAKLAEIRRQREAAQREVELAEQRARQVADAQARTASAGAASAPPGQGGTDDGLLAKYQSALQQAILSKWTRPETVPIGARCRLTIRQSPGGNVMSVEVGSPCAYDEQGQRSIEAAVLKAQPLPYAGFESVFQRTLTINFEARDR</sequence>